<dbReference type="SMART" id="SM00072">
    <property type="entry name" value="GuKc"/>
    <property type="match status" value="1"/>
</dbReference>
<proteinExistence type="predicted"/>
<evidence type="ECO:0000313" key="8">
    <source>
        <dbReference type="Proteomes" id="UP000822476"/>
    </source>
</evidence>
<protein>
    <submittedName>
        <fullName evidence="7">Uncharacterized protein</fullName>
    </submittedName>
</protein>
<dbReference type="InterPro" id="IPR036034">
    <property type="entry name" value="PDZ_sf"/>
</dbReference>
<dbReference type="Gene3D" id="3.40.50.300">
    <property type="entry name" value="P-loop containing nucleotide triphosphate hydrolases"/>
    <property type="match status" value="1"/>
</dbReference>
<feature type="region of interest" description="Disordered" evidence="4">
    <location>
        <begin position="28"/>
        <end position="51"/>
    </location>
</feature>
<dbReference type="GO" id="GO:0098839">
    <property type="term" value="C:postsynaptic density membrane"/>
    <property type="evidence" value="ECO:0007669"/>
    <property type="project" value="TreeGrafter"/>
</dbReference>
<dbReference type="GO" id="GO:0099072">
    <property type="term" value="P:regulation of postsynaptic membrane neurotransmitter receptor levels"/>
    <property type="evidence" value="ECO:0007669"/>
    <property type="project" value="TreeGrafter"/>
</dbReference>
<dbReference type="GO" id="GO:0045197">
    <property type="term" value="P:establishment or maintenance of epithelial cell apical/basal polarity"/>
    <property type="evidence" value="ECO:0007669"/>
    <property type="project" value="TreeGrafter"/>
</dbReference>
<dbReference type="PROSITE" id="PS50052">
    <property type="entry name" value="GUANYLATE_KINASE_2"/>
    <property type="match status" value="1"/>
</dbReference>
<evidence type="ECO:0000259" key="6">
    <source>
        <dbReference type="PROSITE" id="PS50106"/>
    </source>
</evidence>
<name>A0A8S9Y8L1_9TREM</name>
<dbReference type="GO" id="GO:0097120">
    <property type="term" value="P:receptor localization to synapse"/>
    <property type="evidence" value="ECO:0007669"/>
    <property type="project" value="TreeGrafter"/>
</dbReference>
<feature type="compositionally biased region" description="Polar residues" evidence="4">
    <location>
        <begin position="71"/>
        <end position="81"/>
    </location>
</feature>
<accession>A0A8S9Y8L1</accession>
<dbReference type="GO" id="GO:0019901">
    <property type="term" value="F:protein kinase binding"/>
    <property type="evidence" value="ECO:0007669"/>
    <property type="project" value="TreeGrafter"/>
</dbReference>
<dbReference type="PANTHER" id="PTHR23119">
    <property type="entry name" value="DISCS LARGE"/>
    <property type="match status" value="1"/>
</dbReference>
<keyword evidence="2" id="KW-0677">Repeat</keyword>
<organism evidence="7 8">
    <name type="scientific">Paragonimus skrjabini miyazakii</name>
    <dbReference type="NCBI Taxonomy" id="59628"/>
    <lineage>
        <taxon>Eukaryota</taxon>
        <taxon>Metazoa</taxon>
        <taxon>Spiralia</taxon>
        <taxon>Lophotrochozoa</taxon>
        <taxon>Platyhelminthes</taxon>
        <taxon>Trematoda</taxon>
        <taxon>Digenea</taxon>
        <taxon>Plagiorchiida</taxon>
        <taxon>Troglotremata</taxon>
        <taxon>Troglotrematidae</taxon>
        <taxon>Paragonimus</taxon>
    </lineage>
</organism>
<dbReference type="InterPro" id="IPR008145">
    <property type="entry name" value="GK/Ca_channel_bsu"/>
</dbReference>
<dbReference type="Gene3D" id="3.30.63.10">
    <property type="entry name" value="Guanylate Kinase phosphate binding domain"/>
    <property type="match status" value="1"/>
</dbReference>
<dbReference type="Pfam" id="PF00625">
    <property type="entry name" value="Guanylate_kin"/>
    <property type="match status" value="1"/>
</dbReference>
<feature type="domain" description="PDZ" evidence="6">
    <location>
        <begin position="221"/>
        <end position="309"/>
    </location>
</feature>
<feature type="compositionally biased region" description="Polar residues" evidence="4">
    <location>
        <begin position="327"/>
        <end position="345"/>
    </location>
</feature>
<dbReference type="FunFam" id="3.30.63.10:FF:000002">
    <property type="entry name" value="Guanylate kinase 1"/>
    <property type="match status" value="1"/>
</dbReference>
<dbReference type="InterPro" id="IPR027417">
    <property type="entry name" value="P-loop_NTPase"/>
</dbReference>
<dbReference type="GO" id="GO:0016323">
    <property type="term" value="C:basolateral plasma membrane"/>
    <property type="evidence" value="ECO:0007669"/>
    <property type="project" value="TreeGrafter"/>
</dbReference>
<gene>
    <name evidence="7" type="ORF">EG68_06248</name>
</gene>
<dbReference type="GO" id="GO:0043113">
    <property type="term" value="P:receptor clustering"/>
    <property type="evidence" value="ECO:0007669"/>
    <property type="project" value="TreeGrafter"/>
</dbReference>
<feature type="domain" description="PDZ" evidence="6">
    <location>
        <begin position="481"/>
        <end position="555"/>
    </location>
</feature>
<dbReference type="InterPro" id="IPR008144">
    <property type="entry name" value="Guanylate_kin-like_dom"/>
</dbReference>
<evidence type="ECO:0000313" key="7">
    <source>
        <dbReference type="EMBL" id="KAF7232139.1"/>
    </source>
</evidence>
<evidence type="ECO:0000256" key="2">
    <source>
        <dbReference type="ARBA" id="ARBA00022737"/>
    </source>
</evidence>
<dbReference type="SUPFAM" id="SSF50044">
    <property type="entry name" value="SH3-domain"/>
    <property type="match status" value="1"/>
</dbReference>
<dbReference type="PROSITE" id="PS50106">
    <property type="entry name" value="PDZ"/>
    <property type="match status" value="2"/>
</dbReference>
<feature type="region of interest" description="Disordered" evidence="4">
    <location>
        <begin position="71"/>
        <end position="94"/>
    </location>
</feature>
<dbReference type="SUPFAM" id="SSF50156">
    <property type="entry name" value="PDZ domain-like"/>
    <property type="match status" value="2"/>
</dbReference>
<dbReference type="CDD" id="cd06724">
    <property type="entry name" value="PDZ2_Dlg1-2-4-like"/>
    <property type="match status" value="1"/>
</dbReference>
<dbReference type="InterPro" id="IPR020590">
    <property type="entry name" value="Guanylate_kinase_CS"/>
</dbReference>
<feature type="region of interest" description="Disordered" evidence="4">
    <location>
        <begin position="316"/>
        <end position="352"/>
    </location>
</feature>
<keyword evidence="3" id="KW-0472">Membrane</keyword>
<dbReference type="PROSITE" id="PS00856">
    <property type="entry name" value="GUANYLATE_KINASE_1"/>
    <property type="match status" value="1"/>
</dbReference>
<dbReference type="Proteomes" id="UP000822476">
    <property type="component" value="Unassembled WGS sequence"/>
</dbReference>
<evidence type="ECO:0000256" key="3">
    <source>
        <dbReference type="ARBA" id="ARBA00023136"/>
    </source>
</evidence>
<dbReference type="GO" id="GO:0043005">
    <property type="term" value="C:neuron projection"/>
    <property type="evidence" value="ECO:0007669"/>
    <property type="project" value="TreeGrafter"/>
</dbReference>
<feature type="compositionally biased region" description="Low complexity" evidence="4">
    <location>
        <begin position="33"/>
        <end position="51"/>
    </location>
</feature>
<feature type="region of interest" description="Disordered" evidence="4">
    <location>
        <begin position="365"/>
        <end position="410"/>
    </location>
</feature>
<dbReference type="InterPro" id="IPR001478">
    <property type="entry name" value="PDZ"/>
</dbReference>
<comment type="caution">
    <text evidence="7">The sequence shown here is derived from an EMBL/GenBank/DDBJ whole genome shotgun (WGS) entry which is preliminary data.</text>
</comment>
<feature type="domain" description="Guanylate kinase-like" evidence="5">
    <location>
        <begin position="803"/>
        <end position="995"/>
    </location>
</feature>
<dbReference type="GO" id="GO:0098609">
    <property type="term" value="P:cell-cell adhesion"/>
    <property type="evidence" value="ECO:0007669"/>
    <property type="project" value="TreeGrafter"/>
</dbReference>
<dbReference type="PANTHER" id="PTHR23119:SF51">
    <property type="entry name" value="DISKS LARGE 1 TUMOR SUPPRESSOR PROTEIN"/>
    <property type="match status" value="1"/>
</dbReference>
<dbReference type="Pfam" id="PF00595">
    <property type="entry name" value="PDZ"/>
    <property type="match status" value="2"/>
</dbReference>
<dbReference type="AlphaFoldDB" id="A0A8S9Y8L1"/>
<comment type="subcellular location">
    <subcellularLocation>
        <location evidence="1">Membrane</location>
    </subcellularLocation>
</comment>
<dbReference type="Gene3D" id="2.30.42.10">
    <property type="match status" value="2"/>
</dbReference>
<dbReference type="Gene3D" id="2.30.30.40">
    <property type="entry name" value="SH3 Domains"/>
    <property type="match status" value="2"/>
</dbReference>
<feature type="region of interest" description="Disordered" evidence="4">
    <location>
        <begin position="179"/>
        <end position="216"/>
    </location>
</feature>
<dbReference type="SUPFAM" id="SSF52540">
    <property type="entry name" value="P-loop containing nucleoside triphosphate hydrolases"/>
    <property type="match status" value="1"/>
</dbReference>
<reference evidence="7" key="1">
    <citation type="submission" date="2019-07" db="EMBL/GenBank/DDBJ databases">
        <title>Annotation for the trematode Paragonimus miyazaki's.</title>
        <authorList>
            <person name="Choi Y.-J."/>
        </authorList>
    </citation>
    <scope>NUCLEOTIDE SEQUENCE</scope>
    <source>
        <strain evidence="7">Japan</strain>
    </source>
</reference>
<dbReference type="InterPro" id="IPR050614">
    <property type="entry name" value="Synaptic_Scaffolding_LAP-MAGUK"/>
</dbReference>
<evidence type="ECO:0000256" key="1">
    <source>
        <dbReference type="ARBA" id="ARBA00004370"/>
    </source>
</evidence>
<evidence type="ECO:0000259" key="5">
    <source>
        <dbReference type="PROSITE" id="PS50052"/>
    </source>
</evidence>
<dbReference type="OrthoDB" id="78824at2759"/>
<evidence type="ECO:0000256" key="4">
    <source>
        <dbReference type="SAM" id="MobiDB-lite"/>
    </source>
</evidence>
<feature type="region of interest" description="Disordered" evidence="4">
    <location>
        <begin position="929"/>
        <end position="950"/>
    </location>
</feature>
<sequence>MESPIVSSYRLHTSKAADRHAVVSSIFSPGPQTTASGSAASTGSAGAMSMSSAGLTNTSLVSGSLFDPGASKQTLNSSSGVHSAEPVHSTPPAVHGRTLATEMSNSNATAPVVMLGNRQKTSEDDHTKKMASATVMSAPGYRRNRRAITTSGFPAFSWCTGLHKTTGCAALLGGSVQRGSTSHIASGRHSPREPHQKPARTRTSSGSRPVPPPSPGPVVVEVVLIRGTRSGLGFSIAGGVGNETVDGDSGIFVTKLTPGGVAETDGRMGIGDRIVQVNETSLVEVSHEQAVEALKHAGEQVRLILVKQSAGPPLPTLRARTAISEPETPQTTPMMGSLDVSTSPADSHMAVKPLPQNECTSKLATHRRHSAPFSPTPKIQEPEVGSSRDGQEEGEEEEEDQQHRTKEEINPSCFVFKGQELLEAQMAGIVDYAAAASVADLVTRWPKARLVTLYRSVKPAATSSTIRASRGKSRHRSYLVRGSLGLNIVGGDGSEATFVSQVHPDRPAGLSKRVFVGDRVLAVNGIDVAEHGHERAASALRNAPDRVDLVLVYCPKEYAEFEKCYSRQLKAVGHRLSNKAINQLRVTSNHDVRSQQPHSKRSADRPVHKHDRRRERSSSQSRKSSHTESGLSAPIDDKSSSRTELFLRCQVDYDPMKESQQSVPKKAFNLRSGDLICVTSWTDSEWWKAQRLDPTSNEPIGPIGLVPSRARLERRERTRTRHVNFLARVGRSSELICLSLPRIDGSDEEDEVCAAHRRDKSVASHASLASSARTQQSDRNGNEFSDKFVLSYTPVTPVQLSFARPVVILGHMKDRLADELLNEFPDRFGTAVPYTTRSCRPNEVEGRDYHFVISREIMVADIAAQRYLEAGEYNGNLYGTHLESVFEVAELGLHCLLDVGGPALRRLEAAGLPPIAILVLLESFSSPTHHPAHSDKSSETMNDAPPPTQVTDSVAFQNMQLKLARLIRHFSNYLTAIITTDDFFVAYERVKEIIFENSGPVVWLNAPQPVP</sequence>
<feature type="region of interest" description="Disordered" evidence="4">
    <location>
        <begin position="585"/>
        <end position="639"/>
    </location>
</feature>
<dbReference type="EMBL" id="JTDE01022044">
    <property type="protein sequence ID" value="KAF7232139.1"/>
    <property type="molecule type" value="Genomic_DNA"/>
</dbReference>
<dbReference type="GO" id="GO:0031594">
    <property type="term" value="C:neuromuscular junction"/>
    <property type="evidence" value="ECO:0007669"/>
    <property type="project" value="TreeGrafter"/>
</dbReference>
<dbReference type="SMART" id="SM00228">
    <property type="entry name" value="PDZ"/>
    <property type="match status" value="2"/>
</dbReference>
<keyword evidence="8" id="KW-1185">Reference proteome</keyword>
<dbReference type="GO" id="GO:0007268">
    <property type="term" value="P:chemical synaptic transmission"/>
    <property type="evidence" value="ECO:0007669"/>
    <property type="project" value="TreeGrafter"/>
</dbReference>
<dbReference type="InterPro" id="IPR036028">
    <property type="entry name" value="SH3-like_dom_sf"/>
</dbReference>